<feature type="domain" description="GFO/IDH/MocA-like oxidoreductase" evidence="3">
    <location>
        <begin position="136"/>
        <end position="260"/>
    </location>
</feature>
<evidence type="ECO:0000259" key="2">
    <source>
        <dbReference type="Pfam" id="PF01408"/>
    </source>
</evidence>
<evidence type="ECO:0000259" key="3">
    <source>
        <dbReference type="Pfam" id="PF22725"/>
    </source>
</evidence>
<dbReference type="InterPro" id="IPR036291">
    <property type="entry name" value="NAD(P)-bd_dom_sf"/>
</dbReference>
<evidence type="ECO:0000313" key="5">
    <source>
        <dbReference type="Proteomes" id="UP000295096"/>
    </source>
</evidence>
<keyword evidence="5" id="KW-1185">Reference proteome</keyword>
<dbReference type="GO" id="GO:0000166">
    <property type="term" value="F:nucleotide binding"/>
    <property type="evidence" value="ECO:0007669"/>
    <property type="project" value="InterPro"/>
</dbReference>
<dbReference type="SUPFAM" id="SSF55347">
    <property type="entry name" value="Glyceraldehyde-3-phosphate dehydrogenase-like, C-terminal domain"/>
    <property type="match status" value="1"/>
</dbReference>
<evidence type="ECO:0000313" key="4">
    <source>
        <dbReference type="EMBL" id="TDH60996.1"/>
    </source>
</evidence>
<dbReference type="InterPro" id="IPR000683">
    <property type="entry name" value="Gfo/Idh/MocA-like_OxRdtase_N"/>
</dbReference>
<keyword evidence="1" id="KW-0560">Oxidoreductase</keyword>
<proteinExistence type="predicted"/>
<dbReference type="Pfam" id="PF01408">
    <property type="entry name" value="GFO_IDH_MocA"/>
    <property type="match status" value="1"/>
</dbReference>
<dbReference type="AlphaFoldDB" id="A0A4R5QDH3"/>
<organism evidence="4 5">
    <name type="scientific">Dankookia rubra</name>
    <dbReference type="NCBI Taxonomy" id="1442381"/>
    <lineage>
        <taxon>Bacteria</taxon>
        <taxon>Pseudomonadati</taxon>
        <taxon>Pseudomonadota</taxon>
        <taxon>Alphaproteobacteria</taxon>
        <taxon>Acetobacterales</taxon>
        <taxon>Roseomonadaceae</taxon>
        <taxon>Dankookia</taxon>
    </lineage>
</organism>
<comment type="caution">
    <text evidence="4">The sequence shown here is derived from an EMBL/GenBank/DDBJ whole genome shotgun (WGS) entry which is preliminary data.</text>
</comment>
<dbReference type="Gene3D" id="3.40.50.720">
    <property type="entry name" value="NAD(P)-binding Rossmann-like Domain"/>
    <property type="match status" value="1"/>
</dbReference>
<accession>A0A4R5QDH3</accession>
<dbReference type="RefSeq" id="WP_133290256.1">
    <property type="nucleotide sequence ID" value="NZ_SMSJ01000028.1"/>
</dbReference>
<sequence length="349" mass="36784">MLDALATTTGLGWGVIGFGWVAQDYAVPGLLNAGGRLVAVADPDARARRRATALGARAEADMRSLLEDPAVQAVYVATPNHLHRAAVEAAAAFGKPVLCEKPMATTLAEAEAMAAAVRRAGISFGTAFDQRHHPSHQAMREAIVAGAIGCVTAIRIAYACWVDAGWAGDNWRADPARAGGGALMDLAPHGIDLAEFLLGEPVVDIAALTQRQVQDYAVDDGALLIGRTAAGVLVQLHVAYNCPEALPRRRLEVLGSTGQLLAERTMGQTAGGRVWRIDGRLGLRAPLPVPDAGASPFARQMAAFEQWLRGSGDAAAFSLERDVHTMRLLDRAYASARPRAHPDEVAGCP</sequence>
<dbReference type="PANTHER" id="PTHR43818">
    <property type="entry name" value="BCDNA.GH03377"/>
    <property type="match status" value="1"/>
</dbReference>
<gene>
    <name evidence="4" type="ORF">E2C06_19295</name>
</gene>
<dbReference type="PANTHER" id="PTHR43818:SF11">
    <property type="entry name" value="BCDNA.GH03377"/>
    <property type="match status" value="1"/>
</dbReference>
<dbReference type="EMBL" id="SMSJ01000028">
    <property type="protein sequence ID" value="TDH60996.1"/>
    <property type="molecule type" value="Genomic_DNA"/>
</dbReference>
<dbReference type="Gene3D" id="3.30.360.10">
    <property type="entry name" value="Dihydrodipicolinate Reductase, domain 2"/>
    <property type="match status" value="1"/>
</dbReference>
<dbReference type="GO" id="GO:0016491">
    <property type="term" value="F:oxidoreductase activity"/>
    <property type="evidence" value="ECO:0007669"/>
    <property type="project" value="UniProtKB-KW"/>
</dbReference>
<dbReference type="InterPro" id="IPR050463">
    <property type="entry name" value="Gfo/Idh/MocA_oxidrdct_glycsds"/>
</dbReference>
<dbReference type="InterPro" id="IPR055170">
    <property type="entry name" value="GFO_IDH_MocA-like_dom"/>
</dbReference>
<reference evidence="4 5" key="1">
    <citation type="journal article" date="2016" name="J. Microbiol.">
        <title>Dankookia rubra gen. nov., sp. nov., an alphaproteobacterium isolated from sediment of a shallow stream.</title>
        <authorList>
            <person name="Kim W.H."/>
            <person name="Kim D.H."/>
            <person name="Kang K."/>
            <person name="Ahn T.Y."/>
        </authorList>
    </citation>
    <scope>NUCLEOTIDE SEQUENCE [LARGE SCALE GENOMIC DNA]</scope>
    <source>
        <strain evidence="4 5">JCM30602</strain>
    </source>
</reference>
<feature type="domain" description="Gfo/Idh/MocA-like oxidoreductase N-terminal" evidence="2">
    <location>
        <begin position="12"/>
        <end position="122"/>
    </location>
</feature>
<name>A0A4R5QDH3_9PROT</name>
<evidence type="ECO:0000256" key="1">
    <source>
        <dbReference type="ARBA" id="ARBA00023002"/>
    </source>
</evidence>
<protein>
    <submittedName>
        <fullName evidence="4">Gfo/Idh/MocA family oxidoreductase</fullName>
    </submittedName>
</protein>
<dbReference type="OrthoDB" id="9792935at2"/>
<dbReference type="Pfam" id="PF22725">
    <property type="entry name" value="GFO_IDH_MocA_C3"/>
    <property type="match status" value="1"/>
</dbReference>
<dbReference type="Proteomes" id="UP000295096">
    <property type="component" value="Unassembled WGS sequence"/>
</dbReference>
<dbReference type="SUPFAM" id="SSF51735">
    <property type="entry name" value="NAD(P)-binding Rossmann-fold domains"/>
    <property type="match status" value="1"/>
</dbReference>